<dbReference type="Gene3D" id="1.10.510.10">
    <property type="entry name" value="Transferase(Phosphotransferase) domain 1"/>
    <property type="match status" value="1"/>
</dbReference>
<protein>
    <submittedName>
        <fullName evidence="12">CMGC/CDK/CRK7 protein kinase</fullName>
    </submittedName>
</protein>
<dbReference type="PROSITE" id="PS00107">
    <property type="entry name" value="PROTEIN_KINASE_ATP"/>
    <property type="match status" value="1"/>
</dbReference>
<keyword evidence="4" id="KW-0808">Transferase</keyword>
<keyword evidence="7 9" id="KW-0067">ATP-binding</keyword>
<evidence type="ECO:0000313" key="12">
    <source>
        <dbReference type="EMBL" id="ELA48326.1"/>
    </source>
</evidence>
<dbReference type="Pfam" id="PF00069">
    <property type="entry name" value="Pkinase"/>
    <property type="match status" value="1"/>
</dbReference>
<feature type="binding site" evidence="9">
    <location>
        <position position="45"/>
    </location>
    <ligand>
        <name>ATP</name>
        <dbReference type="ChEBI" id="CHEBI:30616"/>
    </ligand>
</feature>
<dbReference type="InterPro" id="IPR008271">
    <property type="entry name" value="Ser/Thr_kinase_AS"/>
</dbReference>
<dbReference type="AlphaFoldDB" id="L2GXB9"/>
<dbReference type="InterPro" id="IPR011009">
    <property type="entry name" value="Kinase-like_dom_sf"/>
</dbReference>
<keyword evidence="6 12" id="KW-0418">Kinase</keyword>
<gene>
    <name evidence="12" type="ORF">VCUG_00162</name>
</gene>
<comment type="similarity">
    <text evidence="2">Belongs to the protein kinase superfamily. CMGC Ser/Thr protein kinase family. CDC2/CDKX subfamily.</text>
</comment>
<evidence type="ECO:0000256" key="4">
    <source>
        <dbReference type="ARBA" id="ARBA00022679"/>
    </source>
</evidence>
<dbReference type="Gene3D" id="3.30.200.20">
    <property type="entry name" value="Phosphorylase Kinase, domain 1"/>
    <property type="match status" value="1"/>
</dbReference>
<proteinExistence type="inferred from homology"/>
<evidence type="ECO:0000256" key="7">
    <source>
        <dbReference type="ARBA" id="ARBA00022840"/>
    </source>
</evidence>
<keyword evidence="13" id="KW-1185">Reference proteome</keyword>
<evidence type="ECO:0000259" key="11">
    <source>
        <dbReference type="PROSITE" id="PS50011"/>
    </source>
</evidence>
<feature type="domain" description="Protein kinase" evidence="11">
    <location>
        <begin position="18"/>
        <end position="292"/>
    </location>
</feature>
<evidence type="ECO:0000256" key="1">
    <source>
        <dbReference type="ARBA" id="ARBA00004123"/>
    </source>
</evidence>
<comment type="subcellular location">
    <subcellularLocation>
        <location evidence="1">Nucleus</location>
    </subcellularLocation>
</comment>
<reference evidence="13" key="1">
    <citation type="submission" date="2011-03" db="EMBL/GenBank/DDBJ databases">
        <title>The genome sequence of Vavraia culicis strain floridensis.</title>
        <authorList>
            <consortium name="The Broad Institute Genome Sequencing Platform"/>
            <person name="Cuomo C."/>
            <person name="Becnel J."/>
            <person name="Sanscrainte N."/>
            <person name="Young S.K."/>
            <person name="Zeng Q."/>
            <person name="Gargeya S."/>
            <person name="Fitzgerald M."/>
            <person name="Haas B."/>
            <person name="Abouelleil A."/>
            <person name="Alvarado L."/>
            <person name="Arachchi H.M."/>
            <person name="Berlin A."/>
            <person name="Chapman S.B."/>
            <person name="Gearin G."/>
            <person name="Goldberg J."/>
            <person name="Griggs A."/>
            <person name="Gujja S."/>
            <person name="Hansen M."/>
            <person name="Heiman D."/>
            <person name="Howarth C."/>
            <person name="Larimer J."/>
            <person name="Lui A."/>
            <person name="MacDonald P.J.P."/>
            <person name="McCowen C."/>
            <person name="Montmayeur A."/>
            <person name="Murphy C."/>
            <person name="Neiman D."/>
            <person name="Pearson M."/>
            <person name="Priest M."/>
            <person name="Roberts A."/>
            <person name="Saif S."/>
            <person name="Shea T."/>
            <person name="Sisk P."/>
            <person name="Stolte C."/>
            <person name="Sykes S."/>
            <person name="Wortman J."/>
            <person name="Nusbaum C."/>
            <person name="Birren B."/>
        </authorList>
    </citation>
    <scope>NUCLEOTIDE SEQUENCE [LARGE SCALE GENOMIC DNA]</scope>
    <source>
        <strain evidence="13">floridensis</strain>
    </source>
</reference>
<dbReference type="InterPro" id="IPR017441">
    <property type="entry name" value="Protein_kinase_ATP_BS"/>
</dbReference>
<evidence type="ECO:0000256" key="8">
    <source>
        <dbReference type="ARBA" id="ARBA00023242"/>
    </source>
</evidence>
<dbReference type="OMA" id="KNFPPLM"/>
<dbReference type="RefSeq" id="XP_008073183.1">
    <property type="nucleotide sequence ID" value="XM_008074992.1"/>
</dbReference>
<evidence type="ECO:0000256" key="10">
    <source>
        <dbReference type="RuleBase" id="RU000304"/>
    </source>
</evidence>
<dbReference type="STRING" id="948595.L2GXB9"/>
<dbReference type="InterPro" id="IPR050108">
    <property type="entry name" value="CDK"/>
</dbReference>
<evidence type="ECO:0000256" key="9">
    <source>
        <dbReference type="PROSITE-ProRule" id="PRU10141"/>
    </source>
</evidence>
<dbReference type="SUPFAM" id="SSF56112">
    <property type="entry name" value="Protein kinase-like (PK-like)"/>
    <property type="match status" value="1"/>
</dbReference>
<evidence type="ECO:0000256" key="2">
    <source>
        <dbReference type="ARBA" id="ARBA00006485"/>
    </source>
</evidence>
<dbReference type="HOGENOM" id="CLU_000288_181_1_1"/>
<keyword evidence="8" id="KW-0539">Nucleus</keyword>
<dbReference type="VEuPathDB" id="MicrosporidiaDB:VCUG_00162"/>
<evidence type="ECO:0000256" key="5">
    <source>
        <dbReference type="ARBA" id="ARBA00022741"/>
    </source>
</evidence>
<dbReference type="EMBL" id="GL877405">
    <property type="protein sequence ID" value="ELA48326.1"/>
    <property type="molecule type" value="Genomic_DNA"/>
</dbReference>
<dbReference type="Proteomes" id="UP000011081">
    <property type="component" value="Unassembled WGS sequence"/>
</dbReference>
<keyword evidence="3 10" id="KW-0723">Serine/threonine-protein kinase</keyword>
<accession>L2GXB9</accession>
<dbReference type="PANTHER" id="PTHR24056">
    <property type="entry name" value="CELL DIVISION PROTEIN KINASE"/>
    <property type="match status" value="1"/>
</dbReference>
<keyword evidence="5 9" id="KW-0547">Nucleotide-binding</keyword>
<dbReference type="GO" id="GO:0005634">
    <property type="term" value="C:nucleus"/>
    <property type="evidence" value="ECO:0007669"/>
    <property type="project" value="UniProtKB-SubCell"/>
</dbReference>
<organism evidence="12 13">
    <name type="scientific">Vavraia culicis (isolate floridensis)</name>
    <name type="common">Microsporidian parasite</name>
    <dbReference type="NCBI Taxonomy" id="948595"/>
    <lineage>
        <taxon>Eukaryota</taxon>
        <taxon>Fungi</taxon>
        <taxon>Fungi incertae sedis</taxon>
        <taxon>Microsporidia</taxon>
        <taxon>Pleistophoridae</taxon>
        <taxon>Vavraia</taxon>
    </lineage>
</organism>
<dbReference type="PROSITE" id="PS50011">
    <property type="entry name" value="PROTEIN_KINASE_DOM"/>
    <property type="match status" value="1"/>
</dbReference>
<dbReference type="GeneID" id="19878053"/>
<dbReference type="FunFam" id="1.10.510.10:FF:000624">
    <property type="entry name" value="Mitogen-activated protein kinase"/>
    <property type="match status" value="1"/>
</dbReference>
<dbReference type="GO" id="GO:0005524">
    <property type="term" value="F:ATP binding"/>
    <property type="evidence" value="ECO:0007669"/>
    <property type="project" value="UniProtKB-UniRule"/>
</dbReference>
<dbReference type="PROSITE" id="PS00108">
    <property type="entry name" value="PROTEIN_KINASE_ST"/>
    <property type="match status" value="1"/>
</dbReference>
<dbReference type="OrthoDB" id="28397at2759"/>
<dbReference type="InParanoid" id="L2GXB9"/>
<evidence type="ECO:0000256" key="3">
    <source>
        <dbReference type="ARBA" id="ARBA00022527"/>
    </source>
</evidence>
<dbReference type="GO" id="GO:0004674">
    <property type="term" value="F:protein serine/threonine kinase activity"/>
    <property type="evidence" value="ECO:0007669"/>
    <property type="project" value="UniProtKB-KW"/>
</dbReference>
<sequence length="311" mass="35773">METSEDEIETEPRLPYAYKLIRKIGEGTYGAVYLSEFNSQKYALKKILNTNAEDGLPVMLVREIKILKMVEHPNIIKLVDIAVVDNDHGVLPGKAVFLVFDYVENDLLRLTMSKKYEEHEIRKVIGQILTGVRFLHSRNIMHRDIKTSNILIDCDLNVKIADFGLSKHMNDSDAVYFSDENNADDNPVENNLTANVVTLWYRAPEILLGESYSYKIDIWSIGCILMEMVLNANVMKGRNVDDQLKRIKRVLARLGGYFAGRSRKLYELGGGLLGYFEEERFSAEEALKCEFFNEQEAKGRKRFTDREQTKK</sequence>
<name>L2GXB9_VAVCU</name>
<evidence type="ECO:0000256" key="6">
    <source>
        <dbReference type="ARBA" id="ARBA00022777"/>
    </source>
</evidence>
<evidence type="ECO:0000313" key="13">
    <source>
        <dbReference type="Proteomes" id="UP000011081"/>
    </source>
</evidence>
<dbReference type="InterPro" id="IPR000719">
    <property type="entry name" value="Prot_kinase_dom"/>
</dbReference>
<dbReference type="SMART" id="SM00220">
    <property type="entry name" value="S_TKc"/>
    <property type="match status" value="1"/>
</dbReference>